<dbReference type="PROSITE" id="PS50910">
    <property type="entry name" value="HEPN"/>
    <property type="match status" value="1"/>
</dbReference>
<feature type="domain" description="HEPN" evidence="1">
    <location>
        <begin position="14"/>
        <end position="133"/>
    </location>
</feature>
<name>A0A7U6GD17_CALEA</name>
<dbReference type="Gene3D" id="1.20.120.330">
    <property type="entry name" value="Nucleotidyltransferases domain 2"/>
    <property type="match status" value="1"/>
</dbReference>
<evidence type="ECO:0000313" key="2">
    <source>
        <dbReference type="EMBL" id="BAL80141.1"/>
    </source>
</evidence>
<dbReference type="RefSeq" id="WP_014452552.1">
    <property type="nucleotide sequence ID" value="NC_017096.1"/>
</dbReference>
<proteinExistence type="predicted"/>
<dbReference type="KEGG" id="cex:CSE_00150"/>
<dbReference type="AlphaFoldDB" id="A0A7U6GD17"/>
<accession>A0A7U6GD17</accession>
<dbReference type="Proteomes" id="UP000004793">
    <property type="component" value="Chromosome"/>
</dbReference>
<sequence length="138" mass="16066">MENYFDTEEFERWFKESLYTFESATHDKDLKFYNWACFKFQQAGEYALKALLKAFGKSALGHSLLKLLEEIENLGIEVSEDLKSSARILDMNYIATRYPDAYPEGSPHEFFDENTTSLSENASKKIIEFVESFKNNNV</sequence>
<keyword evidence="3" id="KW-1185">Reference proteome</keyword>
<dbReference type="InterPro" id="IPR007842">
    <property type="entry name" value="HEPN_dom"/>
</dbReference>
<dbReference type="SMART" id="SM00748">
    <property type="entry name" value="HEPN"/>
    <property type="match status" value="1"/>
</dbReference>
<protein>
    <recommendedName>
        <fullName evidence="1">HEPN domain-containing protein</fullName>
    </recommendedName>
</protein>
<reference evidence="2 3" key="1">
    <citation type="submission" date="2011-01" db="EMBL/GenBank/DDBJ databases">
        <title>Whole genome sequence of Caldisericum exile AZM16c01.</title>
        <authorList>
            <person name="Narita-Yamada S."/>
            <person name="Kawakoshi A."/>
            <person name="Nakamura S."/>
            <person name="Sasagawa M."/>
            <person name="Fukada J."/>
            <person name="Sekine M."/>
            <person name="Kato Y."/>
            <person name="Fukai R."/>
            <person name="Sasaki K."/>
            <person name="Hanamaki A."/>
            <person name="Narita H."/>
            <person name="Konno Y."/>
            <person name="Mori K."/>
            <person name="Yamazaki S."/>
            <person name="Suzuki K."/>
            <person name="Fujita N."/>
        </authorList>
    </citation>
    <scope>NUCLEOTIDE SEQUENCE [LARGE SCALE GENOMIC DNA]</scope>
    <source>
        <strain evidence="3">DSM 21853 / NBRC 104410 / AZM16c01</strain>
    </source>
</reference>
<evidence type="ECO:0000313" key="3">
    <source>
        <dbReference type="Proteomes" id="UP000004793"/>
    </source>
</evidence>
<gene>
    <name evidence="2" type="ordered locus">CSE_00150</name>
</gene>
<dbReference type="EMBL" id="AP012051">
    <property type="protein sequence ID" value="BAL80141.1"/>
    <property type="molecule type" value="Genomic_DNA"/>
</dbReference>
<evidence type="ECO:0000259" key="1">
    <source>
        <dbReference type="PROSITE" id="PS50910"/>
    </source>
</evidence>
<dbReference type="SUPFAM" id="SSF81593">
    <property type="entry name" value="Nucleotidyltransferase substrate binding subunit/domain"/>
    <property type="match status" value="1"/>
</dbReference>
<dbReference type="OrthoDB" id="9808176at2"/>
<dbReference type="Pfam" id="PF05168">
    <property type="entry name" value="HEPN"/>
    <property type="match status" value="1"/>
</dbReference>
<organism evidence="2 3">
    <name type="scientific">Caldisericum exile (strain DSM 21853 / NBRC 104410 / AZM16c01)</name>
    <dbReference type="NCBI Taxonomy" id="511051"/>
    <lineage>
        <taxon>Bacteria</taxon>
        <taxon>Pseudomonadati</taxon>
        <taxon>Caldisericota/Cryosericota group</taxon>
        <taxon>Caldisericota</taxon>
        <taxon>Caldisericia</taxon>
        <taxon>Caldisericales</taxon>
        <taxon>Caldisericaceae</taxon>
        <taxon>Caldisericum</taxon>
    </lineage>
</organism>